<reference evidence="2 3" key="2">
    <citation type="journal article" date="2011" name="Stand. Genomic Sci.">
        <title>Complete genome sequence of Paludibacter propionicigenes type strain (WB4).</title>
        <authorList>
            <person name="Gronow S."/>
            <person name="Munk C."/>
            <person name="Lapidus A."/>
            <person name="Nolan M."/>
            <person name="Lucas S."/>
            <person name="Hammon N."/>
            <person name="Deshpande S."/>
            <person name="Cheng J.F."/>
            <person name="Tapia R."/>
            <person name="Han C."/>
            <person name="Goodwin L."/>
            <person name="Pitluck S."/>
            <person name="Liolios K."/>
            <person name="Ivanova N."/>
            <person name="Mavromatis K."/>
            <person name="Mikhailova N."/>
            <person name="Pati A."/>
            <person name="Chen A."/>
            <person name="Palaniappan K."/>
            <person name="Land M."/>
            <person name="Hauser L."/>
            <person name="Chang Y.J."/>
            <person name="Jeffries C.D."/>
            <person name="Brambilla E."/>
            <person name="Rohde M."/>
            <person name="Goker M."/>
            <person name="Detter J.C."/>
            <person name="Woyke T."/>
            <person name="Bristow J."/>
            <person name="Eisen J.A."/>
            <person name="Markowitz V."/>
            <person name="Hugenholtz P."/>
            <person name="Kyrpides N.C."/>
            <person name="Klenk H.P."/>
        </authorList>
    </citation>
    <scope>NUCLEOTIDE SEQUENCE [LARGE SCALE GENOMIC DNA]</scope>
    <source>
        <strain evidence="3">DSM 17365 / JCM 13257 / WB4</strain>
    </source>
</reference>
<dbReference type="InterPro" id="IPR052735">
    <property type="entry name" value="NAD_biosynth-regulator"/>
</dbReference>
<sequence>MFKIAIIGPESTGKTALAKQLAEYYNAPWVPEYARDYVENLTNPYTYEDVCNIALKQIEFEKFYENNASEAKFVFFDTDLIITKVWFSYCFDKIPEFLLDQLHSGFFDAYLLCAPDLPWEPDPVREHGEDREYFFNWYKREIEETKKAYVIITGVGDQRMKNAITALQSLKF</sequence>
<dbReference type="Proteomes" id="UP000008718">
    <property type="component" value="Chromosome"/>
</dbReference>
<evidence type="ECO:0000259" key="1">
    <source>
        <dbReference type="Pfam" id="PF13521"/>
    </source>
</evidence>
<organism evidence="2 3">
    <name type="scientific">Paludibacter propionicigenes (strain DSM 17365 / JCM 13257 / WB4)</name>
    <dbReference type="NCBI Taxonomy" id="694427"/>
    <lineage>
        <taxon>Bacteria</taxon>
        <taxon>Pseudomonadati</taxon>
        <taxon>Bacteroidota</taxon>
        <taxon>Bacteroidia</taxon>
        <taxon>Bacteroidales</taxon>
        <taxon>Paludibacteraceae</taxon>
        <taxon>Paludibacter</taxon>
    </lineage>
</organism>
<keyword evidence="2" id="KW-0418">Kinase</keyword>
<gene>
    <name evidence="2" type="ordered locus">Palpr_2397</name>
</gene>
<dbReference type="HOGENOM" id="CLU_052648_3_0_10"/>
<dbReference type="InterPro" id="IPR027417">
    <property type="entry name" value="P-loop_NTPase"/>
</dbReference>
<dbReference type="Gene3D" id="3.40.50.300">
    <property type="entry name" value="P-loop containing nucleotide triphosphate hydrolases"/>
    <property type="match status" value="1"/>
</dbReference>
<dbReference type="STRING" id="694427.Palpr_2397"/>
<dbReference type="InterPro" id="IPR038727">
    <property type="entry name" value="NadR/Ttd14_AAA_dom"/>
</dbReference>
<evidence type="ECO:0000313" key="3">
    <source>
        <dbReference type="Proteomes" id="UP000008718"/>
    </source>
</evidence>
<keyword evidence="2" id="KW-0808">Transferase</keyword>
<dbReference type="Pfam" id="PF13521">
    <property type="entry name" value="AAA_28"/>
    <property type="match status" value="1"/>
</dbReference>
<name>E4T735_PALPW</name>
<dbReference type="KEGG" id="ppn:Palpr_2397"/>
<dbReference type="OrthoDB" id="9151999at2"/>
<protein>
    <submittedName>
        <fullName evidence="2">NAD metabolism ATPase/kinase-like protein</fullName>
    </submittedName>
</protein>
<dbReference type="AlphaFoldDB" id="E4T735"/>
<dbReference type="GO" id="GO:0016301">
    <property type="term" value="F:kinase activity"/>
    <property type="evidence" value="ECO:0007669"/>
    <property type="project" value="UniProtKB-KW"/>
</dbReference>
<feature type="domain" description="NadR/Ttd14 AAA" evidence="1">
    <location>
        <begin position="3"/>
        <end position="158"/>
    </location>
</feature>
<dbReference type="eggNOG" id="COG3172">
    <property type="taxonomic scope" value="Bacteria"/>
</dbReference>
<dbReference type="SUPFAM" id="SSF52540">
    <property type="entry name" value="P-loop containing nucleoside triphosphate hydrolases"/>
    <property type="match status" value="1"/>
</dbReference>
<proteinExistence type="predicted"/>
<keyword evidence="3" id="KW-1185">Reference proteome</keyword>
<reference key="1">
    <citation type="submission" date="2010-11" db="EMBL/GenBank/DDBJ databases">
        <title>The complete genome of Paludibacter propionicigenes DSM 17365.</title>
        <authorList>
            <consortium name="US DOE Joint Genome Institute (JGI-PGF)"/>
            <person name="Lucas S."/>
            <person name="Copeland A."/>
            <person name="Lapidus A."/>
            <person name="Bruce D."/>
            <person name="Goodwin L."/>
            <person name="Pitluck S."/>
            <person name="Kyrpides N."/>
            <person name="Mavromatis K."/>
            <person name="Ivanova N."/>
            <person name="Munk A.C."/>
            <person name="Brettin T."/>
            <person name="Detter J.C."/>
            <person name="Han C."/>
            <person name="Tapia R."/>
            <person name="Land M."/>
            <person name="Hauser L."/>
            <person name="Markowitz V."/>
            <person name="Cheng J.-F."/>
            <person name="Hugenholtz P."/>
            <person name="Woyke T."/>
            <person name="Wu D."/>
            <person name="Gronow S."/>
            <person name="Wellnitz S."/>
            <person name="Brambilla E."/>
            <person name="Klenk H.-P."/>
            <person name="Eisen J.A."/>
        </authorList>
    </citation>
    <scope>NUCLEOTIDE SEQUENCE</scope>
    <source>
        <strain>WB4</strain>
    </source>
</reference>
<dbReference type="RefSeq" id="WP_013445898.1">
    <property type="nucleotide sequence ID" value="NC_014734.1"/>
</dbReference>
<evidence type="ECO:0000313" key="2">
    <source>
        <dbReference type="EMBL" id="ADQ80529.1"/>
    </source>
</evidence>
<dbReference type="PANTHER" id="PTHR37512:SF1">
    <property type="entry name" value="NADR_TTD14 AAA DOMAIN-CONTAINING PROTEIN"/>
    <property type="match status" value="1"/>
</dbReference>
<accession>E4T735</accession>
<dbReference type="PANTHER" id="PTHR37512">
    <property type="entry name" value="TRIFUNCTIONAL NAD BIOSYNTHESIS/REGULATOR PROTEIN NADR"/>
    <property type="match status" value="1"/>
</dbReference>
<dbReference type="EMBL" id="CP002345">
    <property type="protein sequence ID" value="ADQ80529.1"/>
    <property type="molecule type" value="Genomic_DNA"/>
</dbReference>